<dbReference type="InterPro" id="IPR023753">
    <property type="entry name" value="FAD/NAD-binding_dom"/>
</dbReference>
<dbReference type="Pfam" id="PF07992">
    <property type="entry name" value="Pyr_redox_2"/>
    <property type="match status" value="1"/>
</dbReference>
<evidence type="ECO:0000256" key="2">
    <source>
        <dbReference type="ARBA" id="ARBA00005272"/>
    </source>
</evidence>
<gene>
    <name evidence="7" type="ORF">ACERLL_16530</name>
</gene>
<proteinExistence type="inferred from homology"/>
<evidence type="ECO:0000256" key="4">
    <source>
        <dbReference type="ARBA" id="ARBA00022827"/>
    </source>
</evidence>
<dbReference type="PANTHER" id="PTHR42913:SF3">
    <property type="entry name" value="64 KDA MITOCHONDRIAL NADH DEHYDROGENASE (EUROFUNG)"/>
    <property type="match status" value="1"/>
</dbReference>
<keyword evidence="3" id="KW-0285">Flavoprotein</keyword>
<name>A0ABV4TYL9_9GAMM</name>
<organism evidence="7 8">
    <name type="scientific">Thiohalorhabdus methylotrophus</name>
    <dbReference type="NCBI Taxonomy" id="3242694"/>
    <lineage>
        <taxon>Bacteria</taxon>
        <taxon>Pseudomonadati</taxon>
        <taxon>Pseudomonadota</taxon>
        <taxon>Gammaproteobacteria</taxon>
        <taxon>Thiohalorhabdales</taxon>
        <taxon>Thiohalorhabdaceae</taxon>
        <taxon>Thiohalorhabdus</taxon>
    </lineage>
</organism>
<dbReference type="PANTHER" id="PTHR42913">
    <property type="entry name" value="APOPTOSIS-INDUCING FACTOR 1"/>
    <property type="match status" value="1"/>
</dbReference>
<dbReference type="Gene3D" id="3.50.50.100">
    <property type="match status" value="1"/>
</dbReference>
<dbReference type="Proteomes" id="UP001575181">
    <property type="component" value="Unassembled WGS sequence"/>
</dbReference>
<dbReference type="PRINTS" id="PR00368">
    <property type="entry name" value="FADPNR"/>
</dbReference>
<dbReference type="InterPro" id="IPR051169">
    <property type="entry name" value="NADH-Q_oxidoreductase"/>
</dbReference>
<evidence type="ECO:0000256" key="5">
    <source>
        <dbReference type="ARBA" id="ARBA00023002"/>
    </source>
</evidence>
<comment type="caution">
    <text evidence="7">The sequence shown here is derived from an EMBL/GenBank/DDBJ whole genome shotgun (WGS) entry which is preliminary data.</text>
</comment>
<accession>A0ABV4TYL9</accession>
<keyword evidence="8" id="KW-1185">Reference proteome</keyword>
<evidence type="ECO:0000313" key="7">
    <source>
        <dbReference type="EMBL" id="MFA9462417.1"/>
    </source>
</evidence>
<evidence type="ECO:0000256" key="3">
    <source>
        <dbReference type="ARBA" id="ARBA00022630"/>
    </source>
</evidence>
<dbReference type="SUPFAM" id="SSF51905">
    <property type="entry name" value="FAD/NAD(P)-binding domain"/>
    <property type="match status" value="2"/>
</dbReference>
<dbReference type="EC" id="1.6.5.-" evidence="7"/>
<sequence>MRVLILGGGYAGLRTALDLGALRRKGQLPEAVRVDLVERAPCHEVVVWMHQVAAGTLAPEQACIDYGDLPLDGVDLHQAAVESLHPGSRRVDTDIGPFSYDLLVVALGSLPTAPEIPGLAEQAHTLRDRAGAETLHDALESAFARAAPHPDRDTRRRLLTTVVAGGGYTGCQLAGELAHRLPDLADRHGAPLDDVRLILSESRDRLLPEMDACHGRAARRILERKGVEVRLAAPLERITEDTVVLGGTGAPHGVLVWAGGMRAPEFLREAGLGVNRQGRMIVDGGLCCPDHPDILAAGDCAVRKEPDGGETATPATAMEAMYQGRYLAALIRDRVRGRSPLTAYMPNRLGLLVSLGDGDAVGNVGPIPMQGRAAGLIKNGAERTYPDTLLRPHAEPFLSPDFLRPV</sequence>
<evidence type="ECO:0000313" key="8">
    <source>
        <dbReference type="Proteomes" id="UP001575181"/>
    </source>
</evidence>
<dbReference type="RefSeq" id="WP_373657207.1">
    <property type="nucleotide sequence ID" value="NZ_JBGUAW010000014.1"/>
</dbReference>
<dbReference type="GO" id="GO:0016491">
    <property type="term" value="F:oxidoreductase activity"/>
    <property type="evidence" value="ECO:0007669"/>
    <property type="project" value="UniProtKB-KW"/>
</dbReference>
<dbReference type="EMBL" id="JBGUAW010000014">
    <property type="protein sequence ID" value="MFA9462417.1"/>
    <property type="molecule type" value="Genomic_DNA"/>
</dbReference>
<evidence type="ECO:0000256" key="1">
    <source>
        <dbReference type="ARBA" id="ARBA00001974"/>
    </source>
</evidence>
<reference evidence="7 8" key="1">
    <citation type="submission" date="2024-08" db="EMBL/GenBank/DDBJ databases">
        <title>Whole-genome sequencing of halo(alkali)philic microorganisms from hypersaline lakes.</title>
        <authorList>
            <person name="Sorokin D.Y."/>
            <person name="Merkel A.Y."/>
            <person name="Messina E."/>
            <person name="Yakimov M."/>
        </authorList>
    </citation>
    <scope>NUCLEOTIDE SEQUENCE [LARGE SCALE GENOMIC DNA]</scope>
    <source>
        <strain evidence="7 8">Cl-TMA</strain>
    </source>
</reference>
<feature type="domain" description="FAD/NAD(P)-binding" evidence="6">
    <location>
        <begin position="1"/>
        <end position="324"/>
    </location>
</feature>
<evidence type="ECO:0000259" key="6">
    <source>
        <dbReference type="Pfam" id="PF07992"/>
    </source>
</evidence>
<protein>
    <submittedName>
        <fullName evidence="7">NAD(P)/FAD-dependent oxidoreductase</fullName>
        <ecNumber evidence="7">1.6.5.-</ecNumber>
    </submittedName>
</protein>
<keyword evidence="5 7" id="KW-0560">Oxidoreductase</keyword>
<dbReference type="InterPro" id="IPR036188">
    <property type="entry name" value="FAD/NAD-bd_sf"/>
</dbReference>
<comment type="similarity">
    <text evidence="2">Belongs to the NADH dehydrogenase family.</text>
</comment>
<comment type="cofactor">
    <cofactor evidence="1">
        <name>FAD</name>
        <dbReference type="ChEBI" id="CHEBI:57692"/>
    </cofactor>
</comment>
<keyword evidence="4" id="KW-0274">FAD</keyword>